<accession>A4F6W9</accession>
<feature type="compositionally biased region" description="Low complexity" evidence="1">
    <location>
        <begin position="96"/>
        <end position="109"/>
    </location>
</feature>
<proteinExistence type="predicted"/>
<evidence type="ECO:0000313" key="2">
    <source>
        <dbReference type="EMBL" id="CAL99793.1"/>
    </source>
</evidence>
<dbReference type="PANTHER" id="PTHR23248:SF9">
    <property type="entry name" value="PHOSPHOLIPID SCRAMBLASE"/>
    <property type="match status" value="1"/>
</dbReference>
<reference evidence="2 3" key="1">
    <citation type="journal article" date="2007" name="Nat. Biotechnol.">
        <title>Complete genome sequence of the erythromycin-producing bacterium Saccharopolyspora erythraea NRRL23338.</title>
        <authorList>
            <person name="Oliynyk M."/>
            <person name="Samborskyy M."/>
            <person name="Lester J.B."/>
            <person name="Mironenko T."/>
            <person name="Scott N."/>
            <person name="Dickens S."/>
            <person name="Haydock S.F."/>
            <person name="Leadlay P.F."/>
        </authorList>
    </citation>
    <scope>NUCLEOTIDE SEQUENCE [LARGE SCALE GENOMIC DNA]</scope>
    <source>
        <strain evidence="3">ATCC 11635 / DSM 40517 / JCM 4748 / NBRC 13426 / NCIMB 8594 / NRRL 2338</strain>
    </source>
</reference>
<dbReference type="EMBL" id="AM420293">
    <property type="protein sequence ID" value="CAL99793.1"/>
    <property type="molecule type" value="Genomic_DNA"/>
</dbReference>
<name>A4F6W9_SACEN</name>
<gene>
    <name evidence="2" type="ordered locus">SACE_0445</name>
</gene>
<feature type="compositionally biased region" description="Low complexity" evidence="1">
    <location>
        <begin position="29"/>
        <end position="46"/>
    </location>
</feature>
<feature type="compositionally biased region" description="Pro residues" evidence="1">
    <location>
        <begin position="83"/>
        <end position="95"/>
    </location>
</feature>
<sequence length="350" mass="37510">MSAPPPPGWYPDQADPRYVRWWDGRQWTPHAQPAQPQPAAQQQPQPAAQPQPMAQPGPAAQPQQPGPPQPMPPQAPAAQPLAPGQPMPPGTPAPGQPVQQPGRPFQQGPHQSPMPQAEDSSSIELALGGTGDSASVQQQVQQRAGVGGHVGGGGGTLFTEPVLVVNQKAKLIEMANEYAVYDQTGRQIGSVVQTGQSGAQKALRLLTKLDSLMTVTLEIRDVAGQPVLRLTRPATMWKSTVHVQRPDGSPVGDIRMENVWGKVRFAFEAGGQRVGGIHAENLRAWDLRVLDRDEQQVGQISKTWQGLAKAAFTTADNYVLQIFRPLPEPLNSLVVASALTVDTVLGQAQR</sequence>
<evidence type="ECO:0000313" key="3">
    <source>
        <dbReference type="Proteomes" id="UP000006728"/>
    </source>
</evidence>
<dbReference type="KEGG" id="sen:SACE_0445"/>
<feature type="compositionally biased region" description="Pro residues" evidence="1">
    <location>
        <begin position="64"/>
        <end position="75"/>
    </location>
</feature>
<dbReference type="Pfam" id="PF03803">
    <property type="entry name" value="Scramblase"/>
    <property type="match status" value="1"/>
</dbReference>
<dbReference type="STRING" id="405948.SACE_0445"/>
<protein>
    <submittedName>
        <fullName evidence="2">Uncharacterized protein</fullName>
    </submittedName>
</protein>
<organism evidence="2 3">
    <name type="scientific">Saccharopolyspora erythraea (strain ATCC 11635 / DSM 40517 / JCM 4748 / NBRC 13426 / NCIMB 8594 / NRRL 2338)</name>
    <dbReference type="NCBI Taxonomy" id="405948"/>
    <lineage>
        <taxon>Bacteria</taxon>
        <taxon>Bacillati</taxon>
        <taxon>Actinomycetota</taxon>
        <taxon>Actinomycetes</taxon>
        <taxon>Pseudonocardiales</taxon>
        <taxon>Pseudonocardiaceae</taxon>
        <taxon>Saccharopolyspora</taxon>
    </lineage>
</organism>
<dbReference type="RefSeq" id="WP_011873059.1">
    <property type="nucleotide sequence ID" value="NC_009142.1"/>
</dbReference>
<keyword evidence="3" id="KW-1185">Reference proteome</keyword>
<dbReference type="GO" id="GO:0005886">
    <property type="term" value="C:plasma membrane"/>
    <property type="evidence" value="ECO:0007669"/>
    <property type="project" value="TreeGrafter"/>
</dbReference>
<dbReference type="InterPro" id="IPR025659">
    <property type="entry name" value="Tubby-like_C"/>
</dbReference>
<dbReference type="eggNOG" id="COG4894">
    <property type="taxonomic scope" value="Bacteria"/>
</dbReference>
<dbReference type="SUPFAM" id="SSF54518">
    <property type="entry name" value="Tubby C-terminal domain-like"/>
    <property type="match status" value="1"/>
</dbReference>
<dbReference type="HOGENOM" id="CLU_943076_0_0_11"/>
<evidence type="ECO:0000256" key="1">
    <source>
        <dbReference type="SAM" id="MobiDB-lite"/>
    </source>
</evidence>
<dbReference type="InterPro" id="IPR005552">
    <property type="entry name" value="Scramblase"/>
</dbReference>
<dbReference type="InterPro" id="IPR018929">
    <property type="entry name" value="DUF2510"/>
</dbReference>
<dbReference type="Proteomes" id="UP000006728">
    <property type="component" value="Chromosome"/>
</dbReference>
<dbReference type="GO" id="GO:0017128">
    <property type="term" value="F:phospholipid scramblase activity"/>
    <property type="evidence" value="ECO:0007669"/>
    <property type="project" value="InterPro"/>
</dbReference>
<dbReference type="PANTHER" id="PTHR23248">
    <property type="entry name" value="PHOSPHOLIPID SCRAMBLASE-RELATED"/>
    <property type="match status" value="1"/>
</dbReference>
<feature type="region of interest" description="Disordered" evidence="1">
    <location>
        <begin position="20"/>
        <end position="153"/>
    </location>
</feature>
<dbReference type="AlphaFoldDB" id="A4F6W9"/>
<dbReference type="Pfam" id="PF10708">
    <property type="entry name" value="DUF2510"/>
    <property type="match status" value="1"/>
</dbReference>
<dbReference type="OrthoDB" id="3468573at2"/>